<accession>A0A7J7MIY9</accession>
<dbReference type="Proteomes" id="UP000541444">
    <property type="component" value="Unassembled WGS sequence"/>
</dbReference>
<evidence type="ECO:0000259" key="1">
    <source>
        <dbReference type="PROSITE" id="PS51746"/>
    </source>
</evidence>
<dbReference type="Pfam" id="PF23094">
    <property type="entry name" value="MBTPS1_3rd"/>
    <property type="match status" value="1"/>
</dbReference>
<dbReference type="SUPFAM" id="SSF52743">
    <property type="entry name" value="Subtilisin-like"/>
    <property type="match status" value="1"/>
</dbReference>
<dbReference type="InterPro" id="IPR057060">
    <property type="entry name" value="MBTPS1_3rd"/>
</dbReference>
<dbReference type="GO" id="GO:0004722">
    <property type="term" value="F:protein serine/threonine phosphatase activity"/>
    <property type="evidence" value="ECO:0007669"/>
    <property type="project" value="InterPro"/>
</dbReference>
<dbReference type="Gene3D" id="3.60.40.10">
    <property type="entry name" value="PPM-type phosphatase domain"/>
    <property type="match status" value="1"/>
</dbReference>
<feature type="domain" description="PPM-type phosphatase" evidence="1">
    <location>
        <begin position="1"/>
        <end position="181"/>
    </location>
</feature>
<organism evidence="2 3">
    <name type="scientific">Kingdonia uniflora</name>
    <dbReference type="NCBI Taxonomy" id="39325"/>
    <lineage>
        <taxon>Eukaryota</taxon>
        <taxon>Viridiplantae</taxon>
        <taxon>Streptophyta</taxon>
        <taxon>Embryophyta</taxon>
        <taxon>Tracheophyta</taxon>
        <taxon>Spermatophyta</taxon>
        <taxon>Magnoliopsida</taxon>
        <taxon>Ranunculales</taxon>
        <taxon>Circaeasteraceae</taxon>
        <taxon>Kingdonia</taxon>
    </lineage>
</organism>
<dbReference type="GO" id="GO:0004252">
    <property type="term" value="F:serine-type endopeptidase activity"/>
    <property type="evidence" value="ECO:0007669"/>
    <property type="project" value="InterPro"/>
</dbReference>
<sequence>MVRNYLYIANVGDSRAVISKAGQAIPLSEDHKPNISDEQKRIESASGVVMWAGTWRVYGRVCNVSCFCYGRVKPDNVAYGREIMGSKISTGCKSLSTTSMASPVDAGTSRVDLNASLESYAILKRYCPRASIFPNVLDYTDNPYSWPFSRQPLYVGAMSVMFNNTILNGMGLIGYVEGQPT</sequence>
<evidence type="ECO:0000313" key="2">
    <source>
        <dbReference type="EMBL" id="KAF6154760.1"/>
    </source>
</evidence>
<gene>
    <name evidence="2" type="ORF">GIB67_032372</name>
</gene>
<dbReference type="EMBL" id="JACGCM010001456">
    <property type="protein sequence ID" value="KAF6154760.1"/>
    <property type="molecule type" value="Genomic_DNA"/>
</dbReference>
<dbReference type="GO" id="GO:0006508">
    <property type="term" value="P:proteolysis"/>
    <property type="evidence" value="ECO:0007669"/>
    <property type="project" value="InterPro"/>
</dbReference>
<dbReference type="OrthoDB" id="1740355at2759"/>
<dbReference type="AlphaFoldDB" id="A0A7J7MIY9"/>
<dbReference type="InterPro" id="IPR015655">
    <property type="entry name" value="PP2C"/>
</dbReference>
<dbReference type="SUPFAM" id="SSF81606">
    <property type="entry name" value="PP2C-like"/>
    <property type="match status" value="1"/>
</dbReference>
<proteinExistence type="predicted"/>
<evidence type="ECO:0000313" key="3">
    <source>
        <dbReference type="Proteomes" id="UP000541444"/>
    </source>
</evidence>
<reference evidence="2 3" key="1">
    <citation type="journal article" date="2020" name="IScience">
        <title>Genome Sequencing of the Endangered Kingdonia uniflora (Circaeasteraceae, Ranunculales) Reveals Potential Mechanisms of Evolutionary Specialization.</title>
        <authorList>
            <person name="Sun Y."/>
            <person name="Deng T."/>
            <person name="Zhang A."/>
            <person name="Moore M.J."/>
            <person name="Landis J.B."/>
            <person name="Lin N."/>
            <person name="Zhang H."/>
            <person name="Zhang X."/>
            <person name="Huang J."/>
            <person name="Zhang X."/>
            <person name="Sun H."/>
            <person name="Wang H."/>
        </authorList>
    </citation>
    <scope>NUCLEOTIDE SEQUENCE [LARGE SCALE GENOMIC DNA]</scope>
    <source>
        <strain evidence="2">TB1705</strain>
        <tissue evidence="2">Leaf</tissue>
    </source>
</reference>
<dbReference type="InterPro" id="IPR036852">
    <property type="entry name" value="Peptidase_S8/S53_dom_sf"/>
</dbReference>
<dbReference type="Pfam" id="PF00481">
    <property type="entry name" value="PP2C"/>
    <property type="match status" value="1"/>
</dbReference>
<dbReference type="PROSITE" id="PS51746">
    <property type="entry name" value="PPM_2"/>
    <property type="match status" value="1"/>
</dbReference>
<dbReference type="InterPro" id="IPR036457">
    <property type="entry name" value="PPM-type-like_dom_sf"/>
</dbReference>
<protein>
    <recommendedName>
        <fullName evidence="1">PPM-type phosphatase domain-containing protein</fullName>
    </recommendedName>
</protein>
<dbReference type="InterPro" id="IPR001932">
    <property type="entry name" value="PPM-type_phosphatase-like_dom"/>
</dbReference>
<name>A0A7J7MIY9_9MAGN</name>
<dbReference type="PANTHER" id="PTHR47992">
    <property type="entry name" value="PROTEIN PHOSPHATASE"/>
    <property type="match status" value="1"/>
</dbReference>
<keyword evidence="3" id="KW-1185">Reference proteome</keyword>
<comment type="caution">
    <text evidence="2">The sequence shown here is derived from an EMBL/GenBank/DDBJ whole genome shotgun (WGS) entry which is preliminary data.</text>
</comment>